<organism evidence="1 2">
    <name type="scientific">Didymodactylos carnosus</name>
    <dbReference type="NCBI Taxonomy" id="1234261"/>
    <lineage>
        <taxon>Eukaryota</taxon>
        <taxon>Metazoa</taxon>
        <taxon>Spiralia</taxon>
        <taxon>Gnathifera</taxon>
        <taxon>Rotifera</taxon>
        <taxon>Eurotatoria</taxon>
        <taxon>Bdelloidea</taxon>
        <taxon>Philodinida</taxon>
        <taxon>Philodinidae</taxon>
        <taxon>Didymodactylos</taxon>
    </lineage>
</organism>
<dbReference type="EMBL" id="CAJOBA010041206">
    <property type="protein sequence ID" value="CAF4109432.1"/>
    <property type="molecule type" value="Genomic_DNA"/>
</dbReference>
<sequence length="117" mass="13227">MPFMLEEDSLNDTGESINDLQLKLVSTADAKCVLTYQDETITISVTNEILLSSIMKEALEKLLIPLYDIDMYELKVLDDPDSPTTVDLDSSIDEIRSDFHIESATPPFLLEKKENEN</sequence>
<reference evidence="1" key="1">
    <citation type="submission" date="2021-02" db="EMBL/GenBank/DDBJ databases">
        <authorList>
            <person name="Nowell W R."/>
        </authorList>
    </citation>
    <scope>NUCLEOTIDE SEQUENCE</scope>
</reference>
<proteinExistence type="predicted"/>
<protein>
    <submittedName>
        <fullName evidence="1">Uncharacterized protein</fullName>
    </submittedName>
</protein>
<gene>
    <name evidence="1" type="ORF">TMI583_LOCUS29375</name>
</gene>
<evidence type="ECO:0000313" key="1">
    <source>
        <dbReference type="EMBL" id="CAF4109432.1"/>
    </source>
</evidence>
<evidence type="ECO:0000313" key="2">
    <source>
        <dbReference type="Proteomes" id="UP000682733"/>
    </source>
</evidence>
<name>A0A8S2QJK8_9BILA</name>
<comment type="caution">
    <text evidence="1">The sequence shown here is derived from an EMBL/GenBank/DDBJ whole genome shotgun (WGS) entry which is preliminary data.</text>
</comment>
<accession>A0A8S2QJK8</accession>
<dbReference type="Proteomes" id="UP000682733">
    <property type="component" value="Unassembled WGS sequence"/>
</dbReference>
<dbReference type="AlphaFoldDB" id="A0A8S2QJK8"/>